<dbReference type="Gene3D" id="2.120.10.80">
    <property type="entry name" value="Kelch-type beta propeller"/>
    <property type="match status" value="2"/>
</dbReference>
<keyword evidence="1" id="KW-0732">Signal</keyword>
<protein>
    <submittedName>
        <fullName evidence="2">Kelch repeat protein</fullName>
    </submittedName>
</protein>
<dbReference type="KEGG" id="psl:Psta_4524"/>
<keyword evidence="3" id="KW-1185">Reference proteome</keyword>
<dbReference type="PANTHER" id="PTHR45632:SF27">
    <property type="entry name" value="KELCH-LIKE PROTEIN 9"/>
    <property type="match status" value="1"/>
</dbReference>
<sequence precursor="true">MILRNTLRLMLPLLLGVSLQAFADEAAPAKTDDGQTAQSMMDAAHHGRATWNNFTGFRAKIHAQSSGQSVHGTLAVAADGKLELKLENAGENQENVAWIERTLRSTINHRLSEDQGVTNVAFADNDTSHPMGRLVKSNDPAEKSLWRVQGDVLTEVIRNNEKTQMIISVSEVHRTADGKHLPHAYVVTTTEQASSEAAAPGAVLSVRQVTSQWTTVGHLDLPKQLTAVITKPGERRVVESITFSDHELLVSAKNEAASLPPLPTLVTSFGAAVSEGHLYVYGGQKGDGHKYSEDSQSNKLQRLSLAAGSKWEELPAGPRRTGVAAVAHQGKFYRIGGFEARNKDGDEWNLHSTTDFARFDPATGKWEELTPLPEGRSSHDAAVIGNELYVVGGWKLAGEGEGEWHDTAYKCDLTAAKIEWTPIAKPPFMRRALAVAAHGDKLYVLGGMDDSNEAVTTVNVYDLKADKWSDAPALPGKGFDGFGCSAFGTSAGLFAGTGTGQVFQLSSDGKEWKEVAKLAHPRFFHRMVAGENGQLVVVGGTSRQGKVAEVEWVNLPAAASAQASPSTVR</sequence>
<dbReference type="eggNOG" id="COG3055">
    <property type="taxonomic scope" value="Bacteria"/>
</dbReference>
<proteinExistence type="predicted"/>
<accession>D2R6W3</accession>
<dbReference type="SUPFAM" id="SSF117281">
    <property type="entry name" value="Kelch motif"/>
    <property type="match status" value="2"/>
</dbReference>
<dbReference type="InterPro" id="IPR006652">
    <property type="entry name" value="Kelch_1"/>
</dbReference>
<evidence type="ECO:0000256" key="1">
    <source>
        <dbReference type="SAM" id="SignalP"/>
    </source>
</evidence>
<organism evidence="2 3">
    <name type="scientific">Pirellula staleyi (strain ATCC 27377 / DSM 6068 / ICPB 4128)</name>
    <name type="common">Pirella staleyi</name>
    <dbReference type="NCBI Taxonomy" id="530564"/>
    <lineage>
        <taxon>Bacteria</taxon>
        <taxon>Pseudomonadati</taxon>
        <taxon>Planctomycetota</taxon>
        <taxon>Planctomycetia</taxon>
        <taxon>Pirellulales</taxon>
        <taxon>Pirellulaceae</taxon>
        <taxon>Pirellula</taxon>
    </lineage>
</organism>
<dbReference type="Pfam" id="PF11866">
    <property type="entry name" value="DUF3386"/>
    <property type="match status" value="1"/>
</dbReference>
<evidence type="ECO:0000313" key="3">
    <source>
        <dbReference type="Proteomes" id="UP000001887"/>
    </source>
</evidence>
<dbReference type="HOGENOM" id="CLU_478857_0_0_0"/>
<dbReference type="InterPro" id="IPR015915">
    <property type="entry name" value="Kelch-typ_b-propeller"/>
</dbReference>
<name>D2R6W3_PIRSD</name>
<dbReference type="SMART" id="SM00612">
    <property type="entry name" value="Kelch"/>
    <property type="match status" value="5"/>
</dbReference>
<dbReference type="PANTHER" id="PTHR45632">
    <property type="entry name" value="LD33804P"/>
    <property type="match status" value="1"/>
</dbReference>
<gene>
    <name evidence="2" type="ordered locus">Psta_4524</name>
</gene>
<reference evidence="2 3" key="1">
    <citation type="journal article" date="2009" name="Stand. Genomic Sci.">
        <title>Complete genome sequence of Pirellula staleyi type strain (ATCC 27377).</title>
        <authorList>
            <person name="Clum A."/>
            <person name="Tindall B.J."/>
            <person name="Sikorski J."/>
            <person name="Ivanova N."/>
            <person name="Mavrommatis K."/>
            <person name="Lucas S."/>
            <person name="Glavina del Rio T."/>
            <person name="Nolan M."/>
            <person name="Chen F."/>
            <person name="Tice H."/>
            <person name="Pitluck S."/>
            <person name="Cheng J.F."/>
            <person name="Chertkov O."/>
            <person name="Brettin T."/>
            <person name="Han C."/>
            <person name="Detter J.C."/>
            <person name="Kuske C."/>
            <person name="Bruce D."/>
            <person name="Goodwin L."/>
            <person name="Ovchinikova G."/>
            <person name="Pati A."/>
            <person name="Mikhailova N."/>
            <person name="Chen A."/>
            <person name="Palaniappan K."/>
            <person name="Land M."/>
            <person name="Hauser L."/>
            <person name="Chang Y.J."/>
            <person name="Jeffries C.D."/>
            <person name="Chain P."/>
            <person name="Rohde M."/>
            <person name="Goker M."/>
            <person name="Bristow J."/>
            <person name="Eisen J.A."/>
            <person name="Markowitz V."/>
            <person name="Hugenholtz P."/>
            <person name="Kyrpides N.C."/>
            <person name="Klenk H.P."/>
            <person name="Lapidus A."/>
        </authorList>
    </citation>
    <scope>NUCLEOTIDE SEQUENCE [LARGE SCALE GENOMIC DNA]</scope>
    <source>
        <strain evidence="3">ATCC 27377 / DSM 6068 / ICPB 4128</strain>
    </source>
</reference>
<dbReference type="InterPro" id="IPR021809">
    <property type="entry name" value="DUF3386"/>
</dbReference>
<dbReference type="AlphaFoldDB" id="D2R6W3"/>
<dbReference type="Pfam" id="PF24681">
    <property type="entry name" value="Kelch_KLHDC2_KLHL20_DRC7"/>
    <property type="match status" value="1"/>
</dbReference>
<evidence type="ECO:0000313" key="2">
    <source>
        <dbReference type="EMBL" id="ADB19166.1"/>
    </source>
</evidence>
<feature type="signal peptide" evidence="1">
    <location>
        <begin position="1"/>
        <end position="23"/>
    </location>
</feature>
<feature type="chain" id="PRO_5003034692" evidence="1">
    <location>
        <begin position="24"/>
        <end position="569"/>
    </location>
</feature>
<dbReference type="Proteomes" id="UP000001887">
    <property type="component" value="Chromosome"/>
</dbReference>
<dbReference type="OrthoDB" id="232651at2"/>
<dbReference type="STRING" id="530564.Psta_4524"/>
<dbReference type="EMBL" id="CP001848">
    <property type="protein sequence ID" value="ADB19166.1"/>
    <property type="molecule type" value="Genomic_DNA"/>
</dbReference>